<keyword evidence="3" id="KW-1185">Reference proteome</keyword>
<feature type="transmembrane region" description="Helical" evidence="1">
    <location>
        <begin position="13"/>
        <end position="35"/>
    </location>
</feature>
<keyword evidence="1" id="KW-0472">Membrane</keyword>
<organism evidence="2 3">
    <name type="scientific">Arsenicibacter rosenii</name>
    <dbReference type="NCBI Taxonomy" id="1750698"/>
    <lineage>
        <taxon>Bacteria</taxon>
        <taxon>Pseudomonadati</taxon>
        <taxon>Bacteroidota</taxon>
        <taxon>Cytophagia</taxon>
        <taxon>Cytophagales</taxon>
        <taxon>Spirosomataceae</taxon>
        <taxon>Arsenicibacter</taxon>
    </lineage>
</organism>
<name>A0A1S2VM18_9BACT</name>
<sequence length="111" mass="13106">MILLEFFTLSDNFWTFLTAVLGAGNVLQLITFFFTRRKLNIETKRDLYTLVDELKLKHIEDTTRADTRYNLLQQRVYDLEKEKLILQMTLMKNGIEVPVYAPPKEEQPPNP</sequence>
<evidence type="ECO:0000313" key="3">
    <source>
        <dbReference type="Proteomes" id="UP000181790"/>
    </source>
</evidence>
<proteinExistence type="predicted"/>
<reference evidence="2 3" key="1">
    <citation type="submission" date="2016-10" db="EMBL/GenBank/DDBJ databases">
        <title>Arsenicibacter rosenii gen. nov., sp. nov., an efficient arsenic-methylating bacterium isolated from an arsenic-contaminated paddy soil.</title>
        <authorList>
            <person name="Huang K."/>
        </authorList>
    </citation>
    <scope>NUCLEOTIDE SEQUENCE [LARGE SCALE GENOMIC DNA]</scope>
    <source>
        <strain evidence="2 3">SM-1</strain>
    </source>
</reference>
<evidence type="ECO:0000256" key="1">
    <source>
        <dbReference type="SAM" id="Phobius"/>
    </source>
</evidence>
<protein>
    <submittedName>
        <fullName evidence="2">Uncharacterized protein</fullName>
    </submittedName>
</protein>
<keyword evidence="1" id="KW-0812">Transmembrane</keyword>
<comment type="caution">
    <text evidence="2">The sequence shown here is derived from an EMBL/GenBank/DDBJ whole genome shotgun (WGS) entry which is preliminary data.</text>
</comment>
<keyword evidence="1" id="KW-1133">Transmembrane helix</keyword>
<dbReference type="EMBL" id="MORL01000003">
    <property type="protein sequence ID" value="OIN59827.1"/>
    <property type="molecule type" value="Genomic_DNA"/>
</dbReference>
<accession>A0A1S2VM18</accession>
<dbReference type="RefSeq" id="WP_071502628.1">
    <property type="nucleotide sequence ID" value="NZ_MORL01000003.1"/>
</dbReference>
<gene>
    <name evidence="2" type="ORF">BLX24_08185</name>
</gene>
<dbReference type="Proteomes" id="UP000181790">
    <property type="component" value="Unassembled WGS sequence"/>
</dbReference>
<evidence type="ECO:0000313" key="2">
    <source>
        <dbReference type="EMBL" id="OIN59827.1"/>
    </source>
</evidence>
<dbReference type="AlphaFoldDB" id="A0A1S2VM18"/>